<dbReference type="InterPro" id="IPR050900">
    <property type="entry name" value="Transposase_IS3/IS150/IS904"/>
</dbReference>
<dbReference type="EMBL" id="WAGD01000008">
    <property type="protein sequence ID" value="KAB0884835.1"/>
    <property type="molecule type" value="Genomic_DNA"/>
</dbReference>
<dbReference type="RefSeq" id="WP_108695652.1">
    <property type="nucleotide sequence ID" value="NZ_JADKNN010000031.1"/>
</dbReference>
<dbReference type="PROSITE" id="PS50994">
    <property type="entry name" value="INTEGRASE"/>
    <property type="match status" value="1"/>
</dbReference>
<dbReference type="Gene3D" id="1.10.10.60">
    <property type="entry name" value="Homeodomain-like"/>
    <property type="match status" value="1"/>
</dbReference>
<dbReference type="SUPFAM" id="SSF46689">
    <property type="entry name" value="Homeodomain-like"/>
    <property type="match status" value="1"/>
</dbReference>
<dbReference type="InterPro" id="IPR012337">
    <property type="entry name" value="RNaseH-like_sf"/>
</dbReference>
<dbReference type="PANTHER" id="PTHR46889">
    <property type="entry name" value="TRANSPOSASE INSF FOR INSERTION SEQUENCE IS3B-RELATED"/>
    <property type="match status" value="1"/>
</dbReference>
<evidence type="ECO:0000256" key="2">
    <source>
        <dbReference type="SAM" id="Coils"/>
    </source>
</evidence>
<reference evidence="5 6" key="1">
    <citation type="submission" date="2016-12" db="EMBL/GenBank/DDBJ databases">
        <title>Analysis of the Molecular Diversity Among Cronobacter Species Isolated from Filth Flies Using a Pan Genomic DNA Microarray.</title>
        <authorList>
            <person name="Pava-Ripoll M."/>
            <person name="Tall B."/>
            <person name="Farber J."/>
            <person name="Fanning S."/>
            <person name="Lehner A."/>
            <person name="Stephan R."/>
            <person name="Pagotto F."/>
            <person name="Iverson C."/>
            <person name="Ziobro G."/>
            <person name="Miller A."/>
            <person name="Pearson R."/>
            <person name="Yan Q."/>
            <person name="Kim M."/>
            <person name="Jeong S."/>
            <person name="Park J."/>
            <person name="Jun S."/>
            <person name="Choi H."/>
            <person name="Chung T."/>
            <person name="Yoo Y."/>
            <person name="Park E."/>
            <person name="Hwang S."/>
            <person name="Lee B."/>
            <person name="Sathyamoorthy V."/>
            <person name="Carter L."/>
            <person name="Mammel M."/>
            <person name="Jackson S."/>
            <person name="Kothary M."/>
            <person name="Patel I."/>
            <person name="Grim C."/>
            <person name="Gopinath G."/>
            <person name="Gangiredla J."/>
            <person name="Chase H."/>
        </authorList>
    </citation>
    <scope>NUCLEOTIDE SEQUENCE [LARGE SCALE GENOMIC DNA]</scope>
    <source>
        <strain evidence="5 6">MOD1-Md1s</strain>
    </source>
</reference>
<dbReference type="OrthoDB" id="9810995at2"/>
<dbReference type="GO" id="GO:0003677">
    <property type="term" value="F:DNA binding"/>
    <property type="evidence" value="ECO:0007669"/>
    <property type="project" value="InterPro"/>
</dbReference>
<dbReference type="PANTHER" id="PTHR46889:SF4">
    <property type="entry name" value="TRANSPOSASE INSO FOR INSERTION SEQUENCE ELEMENT IS911B-RELATED"/>
    <property type="match status" value="1"/>
</dbReference>
<dbReference type="Pfam" id="PF13276">
    <property type="entry name" value="HTH_21"/>
    <property type="match status" value="1"/>
</dbReference>
<feature type="domain" description="Integrase catalytic" evidence="3">
    <location>
        <begin position="213"/>
        <end position="375"/>
    </location>
</feature>
<evidence type="ECO:0000313" key="4">
    <source>
        <dbReference type="EMBL" id="KAB0884835.1"/>
    </source>
</evidence>
<feature type="coiled-coil region" evidence="2">
    <location>
        <begin position="56"/>
        <end position="83"/>
    </location>
</feature>
<keyword evidence="2" id="KW-0175">Coiled coil</keyword>
<name>A0A2T7AWF9_9ENTR</name>
<evidence type="ECO:0000313" key="5">
    <source>
        <dbReference type="EMBL" id="PUX16526.1"/>
    </source>
</evidence>
<dbReference type="Proteomes" id="UP000469927">
    <property type="component" value="Unassembled WGS sequence"/>
</dbReference>
<dbReference type="GO" id="GO:0015074">
    <property type="term" value="P:DNA integration"/>
    <property type="evidence" value="ECO:0007669"/>
    <property type="project" value="InterPro"/>
</dbReference>
<dbReference type="Pfam" id="PF01527">
    <property type="entry name" value="HTH_Tnp_1"/>
    <property type="match status" value="1"/>
</dbReference>
<dbReference type="GO" id="GO:0004803">
    <property type="term" value="F:transposase activity"/>
    <property type="evidence" value="ECO:0007669"/>
    <property type="project" value="InterPro"/>
</dbReference>
<reference evidence="4 7" key="2">
    <citation type="submission" date="2019-08" db="EMBL/GenBank/DDBJ databases">
        <title>Prevalence, distribution, and phylogeny of type two toxin-antitoxin genes possessed by Cronobacter species where C. sakazakii homologs follow sequence type lineages.</title>
        <authorList>
            <person name="Finkelstein S."/>
            <person name="Negrete F."/>
            <person name="Jang H."/>
            <person name="Gopinath G.R."/>
            <person name="Tall B.D."/>
        </authorList>
    </citation>
    <scope>NUCLEOTIDE SEQUENCE [LARGE SCALE GENOMIC DNA]</scope>
    <source>
        <strain evidence="4 7">MOD1_GK1257</strain>
    </source>
</reference>
<dbReference type="SUPFAM" id="SSF53098">
    <property type="entry name" value="Ribonuclease H-like"/>
    <property type="match status" value="1"/>
</dbReference>
<dbReference type="AlphaFoldDB" id="A0A2T7AWF9"/>
<evidence type="ECO:0000259" key="3">
    <source>
        <dbReference type="PROSITE" id="PS50994"/>
    </source>
</evidence>
<organism evidence="5 6">
    <name type="scientific">Cronobacter muytjensii</name>
    <dbReference type="NCBI Taxonomy" id="413501"/>
    <lineage>
        <taxon>Bacteria</taxon>
        <taxon>Pseudomonadati</taxon>
        <taxon>Pseudomonadota</taxon>
        <taxon>Gammaproteobacteria</taxon>
        <taxon>Enterobacterales</taxon>
        <taxon>Enterobacteriaceae</taxon>
        <taxon>Cronobacter</taxon>
    </lineage>
</organism>
<dbReference type="InterPro" id="IPR036397">
    <property type="entry name" value="RNaseH_sf"/>
</dbReference>
<dbReference type="Pfam" id="PF13333">
    <property type="entry name" value="rve_2"/>
    <property type="match status" value="1"/>
</dbReference>
<gene>
    <name evidence="5" type="ORF">AUN14_05695</name>
    <name evidence="4" type="ORF">FZI19_03290</name>
</gene>
<protein>
    <submittedName>
        <fullName evidence="5">IS3 family transposase</fullName>
    </submittedName>
</protein>
<evidence type="ECO:0000256" key="1">
    <source>
        <dbReference type="ARBA" id="ARBA00009964"/>
    </source>
</evidence>
<keyword evidence="7" id="KW-1185">Reference proteome</keyword>
<dbReference type="GO" id="GO:0006313">
    <property type="term" value="P:DNA transposition"/>
    <property type="evidence" value="ECO:0007669"/>
    <property type="project" value="InterPro"/>
</dbReference>
<dbReference type="Proteomes" id="UP000244378">
    <property type="component" value="Unassembled WGS sequence"/>
</dbReference>
<comment type="caution">
    <text evidence="5">The sequence shown here is derived from an EMBL/GenBank/DDBJ whole genome shotgun (WGS) entry which is preliminary data.</text>
</comment>
<proteinExistence type="inferred from homology"/>
<accession>A0A2T7AWF9</accession>
<dbReference type="InterPro" id="IPR048020">
    <property type="entry name" value="Transpos_IS3"/>
</dbReference>
<dbReference type="NCBIfam" id="NF033516">
    <property type="entry name" value="transpos_IS3"/>
    <property type="match status" value="1"/>
</dbReference>
<dbReference type="Pfam" id="PF00665">
    <property type="entry name" value="rve"/>
    <property type="match status" value="1"/>
</dbReference>
<dbReference type="Gene3D" id="3.30.420.10">
    <property type="entry name" value="Ribonuclease H-like superfamily/Ribonuclease H"/>
    <property type="match status" value="1"/>
</dbReference>
<evidence type="ECO:0000313" key="6">
    <source>
        <dbReference type="Proteomes" id="UP000244378"/>
    </source>
</evidence>
<evidence type="ECO:0000313" key="7">
    <source>
        <dbReference type="Proteomes" id="UP000469927"/>
    </source>
</evidence>
<sequence>MSGKSYPEEFKIEAVKQVVDRGYSVSSVATRLDITTHSLYAWIKKYGPDSSNNKEQSDAQAEIRRLQKELKRVTDERDIFKKSRGVLRKAVRLRYAFIRDNRCCWPVRLLCRVLDVHPSGFYAWLQQPHSQRHQTDLRLTGQIKQFWLESGCVYGYRKIHLDLRDTGQQCGVNRVWRLMKRAGIKAQVGYRSPRARKGEACIVSPNRLQRQFNPDAPDERWVTGITYIRTHEGWLYLAVVVDLFSRKIIGWSMQSRMTKDIVLNALLMAVWRRNPQKQVLVHSDQGSQYTSHEWQSFLKSHGLEGSMSRRGNCHDNAVAESFFQLLKRERIKKKIYGTREEARSDIFDYIEMFYNSKRRHGSSDQMPPTEYENKYYRRLRSV</sequence>
<dbReference type="EMBL" id="MSAE01000007">
    <property type="protein sequence ID" value="PUX16526.1"/>
    <property type="molecule type" value="Genomic_DNA"/>
</dbReference>
<dbReference type="InterPro" id="IPR025948">
    <property type="entry name" value="HTH-like_dom"/>
</dbReference>
<dbReference type="InterPro" id="IPR001584">
    <property type="entry name" value="Integrase_cat-core"/>
</dbReference>
<dbReference type="InterPro" id="IPR009057">
    <property type="entry name" value="Homeodomain-like_sf"/>
</dbReference>
<comment type="similarity">
    <text evidence="1">Belongs to the transposase 8 family.</text>
</comment>
<dbReference type="InterPro" id="IPR002514">
    <property type="entry name" value="Transposase_8"/>
</dbReference>